<dbReference type="Proteomes" id="UP001066276">
    <property type="component" value="Chromosome 3_1"/>
</dbReference>
<dbReference type="AlphaFoldDB" id="A0AAV7UGZ1"/>
<dbReference type="EMBL" id="JANPWB010000005">
    <property type="protein sequence ID" value="KAJ1187605.1"/>
    <property type="molecule type" value="Genomic_DNA"/>
</dbReference>
<proteinExistence type="predicted"/>
<keyword evidence="3" id="KW-1185">Reference proteome</keyword>
<feature type="compositionally biased region" description="Basic and acidic residues" evidence="1">
    <location>
        <begin position="85"/>
        <end position="103"/>
    </location>
</feature>
<feature type="compositionally biased region" description="Basic residues" evidence="1">
    <location>
        <begin position="39"/>
        <end position="56"/>
    </location>
</feature>
<evidence type="ECO:0000256" key="1">
    <source>
        <dbReference type="SAM" id="MobiDB-lite"/>
    </source>
</evidence>
<comment type="caution">
    <text evidence="2">The sequence shown here is derived from an EMBL/GenBank/DDBJ whole genome shotgun (WGS) entry which is preliminary data.</text>
</comment>
<feature type="region of interest" description="Disordered" evidence="1">
    <location>
        <begin position="1"/>
        <end position="117"/>
    </location>
</feature>
<evidence type="ECO:0000313" key="3">
    <source>
        <dbReference type="Proteomes" id="UP001066276"/>
    </source>
</evidence>
<evidence type="ECO:0000313" key="2">
    <source>
        <dbReference type="EMBL" id="KAJ1187605.1"/>
    </source>
</evidence>
<feature type="compositionally biased region" description="Basic and acidic residues" evidence="1">
    <location>
        <begin position="57"/>
        <end position="70"/>
    </location>
</feature>
<accession>A0AAV7UGZ1</accession>
<name>A0AAV7UGZ1_PLEWA</name>
<protein>
    <submittedName>
        <fullName evidence="2">Uncharacterized protein</fullName>
    </submittedName>
</protein>
<gene>
    <name evidence="2" type="ORF">NDU88_004380</name>
</gene>
<organism evidence="2 3">
    <name type="scientific">Pleurodeles waltl</name>
    <name type="common">Iberian ribbed newt</name>
    <dbReference type="NCBI Taxonomy" id="8319"/>
    <lineage>
        <taxon>Eukaryota</taxon>
        <taxon>Metazoa</taxon>
        <taxon>Chordata</taxon>
        <taxon>Craniata</taxon>
        <taxon>Vertebrata</taxon>
        <taxon>Euteleostomi</taxon>
        <taxon>Amphibia</taxon>
        <taxon>Batrachia</taxon>
        <taxon>Caudata</taxon>
        <taxon>Salamandroidea</taxon>
        <taxon>Salamandridae</taxon>
        <taxon>Pleurodelinae</taxon>
        <taxon>Pleurodeles</taxon>
    </lineage>
</organism>
<sequence>METWERLQTRVMKISGFPHKKGRRTREKGERSSLGGRRERTRRRRRDKRRRTTLRKTGKDAQKDRAETRRRALAATTLEGRGLTRSREPTPSRDLGKTQTRDIQKKKKLAERFHHQPSLSSVLTSTFITQ</sequence>
<reference evidence="2" key="1">
    <citation type="journal article" date="2022" name="bioRxiv">
        <title>Sequencing and chromosome-scale assembly of the giantPleurodeles waltlgenome.</title>
        <authorList>
            <person name="Brown T."/>
            <person name="Elewa A."/>
            <person name="Iarovenko S."/>
            <person name="Subramanian E."/>
            <person name="Araus A.J."/>
            <person name="Petzold A."/>
            <person name="Susuki M."/>
            <person name="Suzuki K.-i.T."/>
            <person name="Hayashi T."/>
            <person name="Toyoda A."/>
            <person name="Oliveira C."/>
            <person name="Osipova E."/>
            <person name="Leigh N.D."/>
            <person name="Simon A."/>
            <person name="Yun M.H."/>
        </authorList>
    </citation>
    <scope>NUCLEOTIDE SEQUENCE</scope>
    <source>
        <strain evidence="2">20211129_DDA</strain>
        <tissue evidence="2">Liver</tissue>
    </source>
</reference>